<feature type="coiled-coil region" evidence="1">
    <location>
        <begin position="50"/>
        <end position="94"/>
    </location>
</feature>
<evidence type="ECO:0000256" key="1">
    <source>
        <dbReference type="SAM" id="Coils"/>
    </source>
</evidence>
<dbReference type="Pfam" id="PF04350">
    <property type="entry name" value="PilO"/>
    <property type="match status" value="1"/>
</dbReference>
<dbReference type="Proteomes" id="UP000587991">
    <property type="component" value="Unassembled WGS sequence"/>
</dbReference>
<sequence>MASLDEYRNLNINEIGTWPWPARLGILLLIVILINVAAYFLFWEEEITNHDNKAAEETQLQEKYKELKQKAVNLDAYKLQLKEIRQSLSELLKQLPKRSEMDALLTDINQAGVGQGLVFVEFKPQAETKTNEMAELPINLSMKGNYHSFARFANDIAKLPRIVNLNNIQMTAAADGNISIQTVAKTFRYLDDNELEAMRNNQNKGANKP</sequence>
<keyword evidence="2" id="KW-0472">Membrane</keyword>
<feature type="transmembrane region" description="Helical" evidence="2">
    <location>
        <begin position="20"/>
        <end position="43"/>
    </location>
</feature>
<dbReference type="InterPro" id="IPR014717">
    <property type="entry name" value="Transl_elong_EF1B/ribsomal_bS6"/>
</dbReference>
<dbReference type="PIRSF" id="PIRSF016482">
    <property type="entry name" value="PilO"/>
    <property type="match status" value="1"/>
</dbReference>
<evidence type="ECO:0000256" key="2">
    <source>
        <dbReference type="SAM" id="Phobius"/>
    </source>
</evidence>
<keyword evidence="4" id="KW-1185">Reference proteome</keyword>
<dbReference type="PANTHER" id="PTHR39555">
    <property type="entry name" value="FIMBRIAL ASSEMBLY PROTEIN PILO-LIKE PROTEIN-RELATED"/>
    <property type="match status" value="1"/>
</dbReference>
<dbReference type="InterPro" id="IPR007445">
    <property type="entry name" value="PilO"/>
</dbReference>
<dbReference type="EMBL" id="JABAIM010000001">
    <property type="protein sequence ID" value="NLR75075.1"/>
    <property type="molecule type" value="Genomic_DNA"/>
</dbReference>
<evidence type="ECO:0000313" key="3">
    <source>
        <dbReference type="EMBL" id="NLR75075.1"/>
    </source>
</evidence>
<dbReference type="RefSeq" id="WP_168876630.1">
    <property type="nucleotide sequence ID" value="NZ_JABAIM010000001.1"/>
</dbReference>
<dbReference type="GO" id="GO:0043683">
    <property type="term" value="P:type IV pilus assembly"/>
    <property type="evidence" value="ECO:0007669"/>
    <property type="project" value="InterPro"/>
</dbReference>
<proteinExistence type="predicted"/>
<dbReference type="AlphaFoldDB" id="A0A847S888"/>
<gene>
    <name evidence="3" type="ORF">HF682_07875</name>
</gene>
<keyword evidence="2" id="KW-0812">Transmembrane</keyword>
<comment type="caution">
    <text evidence="3">The sequence shown here is derived from an EMBL/GenBank/DDBJ whole genome shotgun (WGS) entry which is preliminary data.</text>
</comment>
<name>A0A847S888_9NEIS</name>
<dbReference type="GO" id="GO:0043107">
    <property type="term" value="P:type IV pilus-dependent motility"/>
    <property type="evidence" value="ECO:0007669"/>
    <property type="project" value="InterPro"/>
</dbReference>
<organism evidence="3 4">
    <name type="scientific">Leeia aquatica</name>
    <dbReference type="NCBI Taxonomy" id="2725557"/>
    <lineage>
        <taxon>Bacteria</taxon>
        <taxon>Pseudomonadati</taxon>
        <taxon>Pseudomonadota</taxon>
        <taxon>Betaproteobacteria</taxon>
        <taxon>Neisseriales</taxon>
        <taxon>Leeiaceae</taxon>
        <taxon>Leeia</taxon>
    </lineage>
</organism>
<accession>A0A847S888</accession>
<keyword evidence="2" id="KW-1133">Transmembrane helix</keyword>
<reference evidence="3 4" key="1">
    <citation type="submission" date="2020-04" db="EMBL/GenBank/DDBJ databases">
        <title>Draft genome of Leeia sp. IMCC25680.</title>
        <authorList>
            <person name="Song J."/>
            <person name="Cho J.-C."/>
        </authorList>
    </citation>
    <scope>NUCLEOTIDE SEQUENCE [LARGE SCALE GENOMIC DNA]</scope>
    <source>
        <strain evidence="3 4">IMCC25680</strain>
    </source>
</reference>
<dbReference type="Gene3D" id="3.30.70.60">
    <property type="match status" value="1"/>
</dbReference>
<evidence type="ECO:0000313" key="4">
    <source>
        <dbReference type="Proteomes" id="UP000587991"/>
    </source>
</evidence>
<dbReference type="PANTHER" id="PTHR39555:SF1">
    <property type="entry name" value="TYPE IV PILUS INNER MEMBRANE COMPONENT PILO"/>
    <property type="match status" value="1"/>
</dbReference>
<protein>
    <submittedName>
        <fullName evidence="3">Type 4a pilus biogenesis protein PilO</fullName>
    </submittedName>
</protein>
<keyword evidence="1" id="KW-0175">Coiled coil</keyword>
<dbReference type="Gene3D" id="1.10.287.540">
    <property type="entry name" value="Helix hairpin bin"/>
    <property type="match status" value="1"/>
</dbReference>